<dbReference type="RefSeq" id="WP_013214184.1">
    <property type="nucleotide sequence ID" value="NC_014313.1"/>
</dbReference>
<protein>
    <submittedName>
        <fullName evidence="1">Uncharacterized protein</fullName>
    </submittedName>
</protein>
<dbReference type="KEGG" id="hdn:Hden_0138"/>
<evidence type="ECO:0000313" key="2">
    <source>
        <dbReference type="EMBL" id="ADJ23370.1"/>
    </source>
</evidence>
<dbReference type="EMBL" id="CP002083">
    <property type="protein sequence ID" value="ADJ23370.1"/>
    <property type="molecule type" value="Genomic_DNA"/>
</dbReference>
<dbReference type="KEGG" id="hdn:Hden_1558"/>
<evidence type="ECO:0000313" key="1">
    <source>
        <dbReference type="EMBL" id="ADJ21965.1"/>
    </source>
</evidence>
<reference evidence="3" key="2">
    <citation type="journal article" date="2011" name="J. Bacteriol.">
        <title>Genome sequences of eight morphologically diverse alphaproteobacteria.</title>
        <authorList>
            <consortium name="US DOE Joint Genome Institute"/>
            <person name="Brown P.J."/>
            <person name="Kysela D.T."/>
            <person name="Buechlein A."/>
            <person name="Hemmerich C."/>
            <person name="Brun Y.V."/>
        </authorList>
    </citation>
    <scope>NUCLEOTIDE SEQUENCE [LARGE SCALE GENOMIC DNA]</scope>
    <source>
        <strain evidence="3">ATCC 51888 / DSM 1869 / NCIB 11706 / TK 0415</strain>
    </source>
</reference>
<sequence>MPGSLWKWLQIYRDHTAKLGGVRLTDGDLEFLEEHVDEDPPEKRLGIGCPIKAAERDILYQWIDGPAQ</sequence>
<dbReference type="AlphaFoldDB" id="D8JQ44"/>
<evidence type="ECO:0000313" key="3">
    <source>
        <dbReference type="Proteomes" id="UP000002033"/>
    </source>
</evidence>
<gene>
    <name evidence="1" type="ordered locus">Hden_0138</name>
    <name evidence="2" type="ordered locus">Hden_1558</name>
</gene>
<dbReference type="STRING" id="582899.Hden_0138"/>
<dbReference type="Proteomes" id="UP000002033">
    <property type="component" value="Chromosome"/>
</dbReference>
<proteinExistence type="predicted"/>
<dbReference type="EMBL" id="CP002083">
    <property type="protein sequence ID" value="ADJ21965.1"/>
    <property type="molecule type" value="Genomic_DNA"/>
</dbReference>
<accession>D8JQ44</accession>
<keyword evidence="3" id="KW-1185">Reference proteome</keyword>
<organism evidence="1 3">
    <name type="scientific">Hyphomicrobium denitrificans (strain ATCC 51888 / DSM 1869 / NCIMB 11706 / TK 0415)</name>
    <dbReference type="NCBI Taxonomy" id="582899"/>
    <lineage>
        <taxon>Bacteria</taxon>
        <taxon>Pseudomonadati</taxon>
        <taxon>Pseudomonadota</taxon>
        <taxon>Alphaproteobacteria</taxon>
        <taxon>Hyphomicrobiales</taxon>
        <taxon>Hyphomicrobiaceae</taxon>
        <taxon>Hyphomicrobium</taxon>
    </lineage>
</organism>
<dbReference type="HOGENOM" id="CLU_2788250_0_0_5"/>
<reference evidence="1" key="1">
    <citation type="submission" date="2010-06" db="EMBL/GenBank/DDBJ databases">
        <title>Complete sequence of Hyphomicrobium denitrificans ATCC 51888.</title>
        <authorList>
            <consortium name="US DOE Joint Genome Institute"/>
            <person name="Lucas S."/>
            <person name="Copeland A."/>
            <person name="Lapidus A."/>
            <person name="Cheng J.-F."/>
            <person name="Bruce D."/>
            <person name="Goodwin L."/>
            <person name="Pitluck S."/>
            <person name="Held B."/>
            <person name="Detter J.C."/>
            <person name="Han C."/>
            <person name="Tapia R."/>
            <person name="Land M."/>
            <person name="Hauser L."/>
            <person name="Kyrpides N."/>
            <person name="Ivanova N."/>
            <person name="Brown P.J.B."/>
            <person name="Brun Y.V."/>
            <person name="Woyke T."/>
        </authorList>
    </citation>
    <scope>NUCLEOTIDE SEQUENCE</scope>
    <source>
        <strain evidence="1">ATCC 51888</strain>
    </source>
</reference>
<name>D8JQ44_HYPDA</name>